<dbReference type="PROSITE" id="PS51257">
    <property type="entry name" value="PROKAR_LIPOPROTEIN"/>
    <property type="match status" value="1"/>
</dbReference>
<accession>A0A1E8GPK8</accession>
<dbReference type="Proteomes" id="UP000178622">
    <property type="component" value="Unassembled WGS sequence"/>
</dbReference>
<reference evidence="2" key="1">
    <citation type="submission" date="2016-09" db="EMBL/GenBank/DDBJ databases">
        <title>Draft genome sequence of a novel species of the family Streptococcaceae isolated from flowers.</title>
        <authorList>
            <person name="Chuah L.-O."/>
            <person name="Yap K.-P."/>
            <person name="Thong K.L."/>
            <person name="Liong M.T."/>
            <person name="Ahmad R."/>
            <person name="Rusul G."/>
        </authorList>
    </citation>
    <scope>NUCLEOTIDE SEQUENCE [LARGE SCALE GENOMIC DNA]</scope>
    <source>
        <strain evidence="2">DF1</strain>
    </source>
</reference>
<comment type="caution">
    <text evidence="1">The sequence shown here is derived from an EMBL/GenBank/DDBJ whole genome shotgun (WGS) entry which is preliminary data.</text>
</comment>
<dbReference type="EMBL" id="MKIR01000012">
    <property type="protein sequence ID" value="OFI49543.1"/>
    <property type="molecule type" value="Genomic_DNA"/>
</dbReference>
<gene>
    <name evidence="1" type="ORF">BG261_02900</name>
</gene>
<organism evidence="1 2">
    <name type="scientific">Floricoccus tropicus</name>
    <dbReference type="NCBI Taxonomy" id="1859473"/>
    <lineage>
        <taxon>Bacteria</taxon>
        <taxon>Bacillati</taxon>
        <taxon>Bacillota</taxon>
        <taxon>Bacilli</taxon>
        <taxon>Lactobacillales</taxon>
        <taxon>Streptococcaceae</taxon>
        <taxon>Floricoccus</taxon>
    </lineage>
</organism>
<dbReference type="RefSeq" id="WP_070792060.1">
    <property type="nucleotide sequence ID" value="NZ_MKIR01000012.1"/>
</dbReference>
<proteinExistence type="predicted"/>
<protein>
    <submittedName>
        <fullName evidence="1">Uncharacterized protein</fullName>
    </submittedName>
</protein>
<keyword evidence="2" id="KW-1185">Reference proteome</keyword>
<dbReference type="AlphaFoldDB" id="A0A1E8GPK8"/>
<sequence>MKRITKTLLIITLLISAITLTGCKRTSEEQNKRRVTLDVVTIVPIGDSDKPAQIIKDSETGMEYFLYDGHMTPRLYNNHLYYEDK</sequence>
<name>A0A1E8GPK8_9LACT</name>
<evidence type="ECO:0000313" key="2">
    <source>
        <dbReference type="Proteomes" id="UP000178622"/>
    </source>
</evidence>
<dbReference type="STRING" id="1859473.BG261_02900"/>
<evidence type="ECO:0000313" key="1">
    <source>
        <dbReference type="EMBL" id="OFI49543.1"/>
    </source>
</evidence>